<accession>A0A9P8K3D1</accession>
<feature type="non-terminal residue" evidence="1">
    <location>
        <position position="175"/>
    </location>
</feature>
<evidence type="ECO:0000313" key="2">
    <source>
        <dbReference type="Proteomes" id="UP000729357"/>
    </source>
</evidence>
<dbReference type="AlphaFoldDB" id="A0A9P8K3D1"/>
<dbReference type="EMBL" id="JAHFXS010000001">
    <property type="protein sequence ID" value="KAG9991811.1"/>
    <property type="molecule type" value="Genomic_DNA"/>
</dbReference>
<protein>
    <recommendedName>
        <fullName evidence="3">F-box domain-containing protein</fullName>
    </recommendedName>
</protein>
<name>A0A9P8K3D1_AURME</name>
<reference evidence="1" key="2">
    <citation type="submission" date="2021-08" db="EMBL/GenBank/DDBJ databases">
        <authorList>
            <person name="Gostincar C."/>
            <person name="Sun X."/>
            <person name="Song Z."/>
            <person name="Gunde-Cimerman N."/>
        </authorList>
    </citation>
    <scope>NUCLEOTIDE SEQUENCE</scope>
    <source>
        <strain evidence="1">EXF-9298</strain>
    </source>
</reference>
<dbReference type="Proteomes" id="UP000729357">
    <property type="component" value="Unassembled WGS sequence"/>
</dbReference>
<evidence type="ECO:0008006" key="3">
    <source>
        <dbReference type="Google" id="ProtNLM"/>
    </source>
</evidence>
<proteinExistence type="predicted"/>
<organism evidence="1 2">
    <name type="scientific">Aureobasidium melanogenum</name>
    <name type="common">Aureobasidium pullulans var. melanogenum</name>
    <dbReference type="NCBI Taxonomy" id="46634"/>
    <lineage>
        <taxon>Eukaryota</taxon>
        <taxon>Fungi</taxon>
        <taxon>Dikarya</taxon>
        <taxon>Ascomycota</taxon>
        <taxon>Pezizomycotina</taxon>
        <taxon>Dothideomycetes</taxon>
        <taxon>Dothideomycetidae</taxon>
        <taxon>Dothideales</taxon>
        <taxon>Saccotheciaceae</taxon>
        <taxon>Aureobasidium</taxon>
    </lineage>
</organism>
<comment type="caution">
    <text evidence="1">The sequence shown here is derived from an EMBL/GenBank/DDBJ whole genome shotgun (WGS) entry which is preliminary data.</text>
</comment>
<gene>
    <name evidence="1" type="ORF">KCU98_g156</name>
</gene>
<keyword evidence="2" id="KW-1185">Reference proteome</keyword>
<reference evidence="1" key="1">
    <citation type="journal article" date="2021" name="J Fungi (Basel)">
        <title>Virulence traits and population genomics of the black yeast Aureobasidium melanogenum.</title>
        <authorList>
            <person name="Cernosa A."/>
            <person name="Sun X."/>
            <person name="Gostincar C."/>
            <person name="Fang C."/>
            <person name="Gunde-Cimerman N."/>
            <person name="Song Z."/>
        </authorList>
    </citation>
    <scope>NUCLEOTIDE SEQUENCE</scope>
    <source>
        <strain evidence="1">EXF-9298</strain>
    </source>
</reference>
<sequence length="175" mass="20592">MDLPNELIKMICNNKEFKLKDLKALRLTNKLLCEYVTNRFGIDAFFEVTVVMSRPSLQAFVDISQHPRFGARISFVDVSPMLTSENGVVTCSLEDMRMYMNRELGERHVRAGDVERMFGIAFEAFAKREQHIHLAITDNETNMRLQDYRTRDSRRRMAQQPVRIELRYRRHCVST</sequence>
<evidence type="ECO:0000313" key="1">
    <source>
        <dbReference type="EMBL" id="KAG9991811.1"/>
    </source>
</evidence>